<feature type="repeat" description="TPR" evidence="7">
    <location>
        <begin position="217"/>
        <end position="250"/>
    </location>
</feature>
<evidence type="ECO:0000313" key="11">
    <source>
        <dbReference type="EMBL" id="OOQ61639.1"/>
    </source>
</evidence>
<evidence type="ECO:0000256" key="4">
    <source>
        <dbReference type="ARBA" id="ARBA00022679"/>
    </source>
</evidence>
<evidence type="ECO:0000256" key="7">
    <source>
        <dbReference type="PROSITE-ProRule" id="PRU00339"/>
    </source>
</evidence>
<dbReference type="AlphaFoldDB" id="A0A1S9PL36"/>
<dbReference type="PANTHER" id="PTHR43711">
    <property type="entry name" value="TWO-COMPONENT HISTIDINE KINASE"/>
    <property type="match status" value="1"/>
</dbReference>
<dbReference type="SUPFAM" id="SSF47384">
    <property type="entry name" value="Homodimeric domain of signal transducing histidine kinase"/>
    <property type="match status" value="1"/>
</dbReference>
<dbReference type="InterPro" id="IPR004358">
    <property type="entry name" value="Sig_transdc_His_kin-like_C"/>
</dbReference>
<evidence type="ECO:0000256" key="8">
    <source>
        <dbReference type="SAM" id="Coils"/>
    </source>
</evidence>
<dbReference type="Gene3D" id="1.10.287.130">
    <property type="match status" value="1"/>
</dbReference>
<dbReference type="Pfam" id="PF02518">
    <property type="entry name" value="HATPase_c"/>
    <property type="match status" value="1"/>
</dbReference>
<dbReference type="GO" id="GO:0000155">
    <property type="term" value="F:phosphorelay sensor kinase activity"/>
    <property type="evidence" value="ECO:0007669"/>
    <property type="project" value="InterPro"/>
</dbReference>
<dbReference type="SUPFAM" id="SSF55874">
    <property type="entry name" value="ATPase domain of HSP90 chaperone/DNA topoisomerase II/histidine kinase"/>
    <property type="match status" value="1"/>
</dbReference>
<dbReference type="InterPro" id="IPR050736">
    <property type="entry name" value="Sensor_HK_Regulatory"/>
</dbReference>
<dbReference type="PRINTS" id="PR00344">
    <property type="entry name" value="BCTRLSENSOR"/>
</dbReference>
<gene>
    <name evidence="11" type="ORF">BC343_00755</name>
</gene>
<protein>
    <recommendedName>
        <fullName evidence="2">histidine kinase</fullName>
        <ecNumber evidence="2">2.7.13.3</ecNumber>
    </recommendedName>
</protein>
<dbReference type="CDD" id="cd00075">
    <property type="entry name" value="HATPase"/>
    <property type="match status" value="1"/>
</dbReference>
<keyword evidence="3" id="KW-0597">Phosphoprotein</keyword>
<dbReference type="InterPro" id="IPR005467">
    <property type="entry name" value="His_kinase_dom"/>
</dbReference>
<keyword evidence="4" id="KW-0808">Transferase</keyword>
<keyword evidence="9" id="KW-1133">Transmembrane helix</keyword>
<dbReference type="SMART" id="SM00028">
    <property type="entry name" value="TPR"/>
    <property type="match status" value="5"/>
</dbReference>
<keyword evidence="12" id="KW-1185">Reference proteome</keyword>
<dbReference type="CDD" id="cd00082">
    <property type="entry name" value="HisKA"/>
    <property type="match status" value="1"/>
</dbReference>
<dbReference type="OrthoDB" id="9810447at2"/>
<dbReference type="PROSITE" id="PS50109">
    <property type="entry name" value="HIS_KIN"/>
    <property type="match status" value="1"/>
</dbReference>
<dbReference type="RefSeq" id="WP_078345810.1">
    <property type="nucleotide sequence ID" value="NZ_MBTF01000001.1"/>
</dbReference>
<feature type="transmembrane region" description="Helical" evidence="9">
    <location>
        <begin position="417"/>
        <end position="437"/>
    </location>
</feature>
<dbReference type="FunFam" id="3.30.565.10:FF:000006">
    <property type="entry name" value="Sensor histidine kinase WalK"/>
    <property type="match status" value="1"/>
</dbReference>
<dbReference type="Pfam" id="PF00512">
    <property type="entry name" value="HisKA"/>
    <property type="match status" value="1"/>
</dbReference>
<evidence type="ECO:0000256" key="5">
    <source>
        <dbReference type="ARBA" id="ARBA00022777"/>
    </source>
</evidence>
<reference evidence="11 12" key="1">
    <citation type="submission" date="2016-07" db="EMBL/GenBank/DDBJ databases">
        <title>Genomic analysis of zinc-resistant bacterium Mucilaginibacter pedocola TBZ30.</title>
        <authorList>
            <person name="Huang J."/>
            <person name="Tang J."/>
        </authorList>
    </citation>
    <scope>NUCLEOTIDE SEQUENCE [LARGE SCALE GENOMIC DNA]</scope>
    <source>
        <strain evidence="11 12">TBZ30</strain>
    </source>
</reference>
<feature type="coiled-coil region" evidence="8">
    <location>
        <begin position="450"/>
        <end position="484"/>
    </location>
</feature>
<dbReference type="PROSITE" id="PS51257">
    <property type="entry name" value="PROKAR_LIPOPROTEIN"/>
    <property type="match status" value="1"/>
</dbReference>
<dbReference type="SMART" id="SM00387">
    <property type="entry name" value="HATPase_c"/>
    <property type="match status" value="1"/>
</dbReference>
<sequence length="714" mass="81042">MIRNPRYSAYKVLLRHWWLILLTLTITACSDKKKAVDNGNYSEEYLAVQARADKIWGLNNPDAAAHFLDSAFRKLAHPTINDKFRFYAFHYVIQQKLKHDYQKALVYADSMVMVAKNSVNPKQYSMTYAEAAFARGDSYFELKQYTDAYQNYYEGYLTGKNYLNLAALGDYTYRMGMIMYKKGHYKLAANYFKDSYLQNKVENYSVTKDFVSFYRRQELLDNIGLSYRHNNDNDSAIVYFDKALALVNSSAPAFPDRVLHIEMARGVIYGNKAEVYIQKGDTTRAIDMLRQSIAINLKPRYDNRDAQLTEVKLGNLYLKQDKTGLLKTLLGDLRGQLDTIPNPDAEADYHRLLGNLYFKENDLKSALTHIQRYNVLKDSLMSRAALLMESDVNQQLANYEKQHEIDLLSNDNKLQVIYIYAVTLIAVLAAIIIFLVYRNWKRSKKDVLTVNILNQQINEQNHVLENALNELSASSQEKDRILRTVAHDLRNPIGGIASLTSMMADDDYTDDQKELINLVKETSVNSLELINEILEATNNATVPLNVEMVEINSLVNNSVELLRFKAAEKGQTILMEPLSKQQELLVSREKMWRVISNLISNAIKFSPTGETIKVKVATAKDALIISVQDNGIGIPDKLKDQVFNMFTSAQRPGTDGEKSFGLGLSICRQIVEKHNGKIWFENSPGGGATFLVSLPAPGIELSNQLPEQVSVPVA</sequence>
<dbReference type="Gene3D" id="3.30.565.10">
    <property type="entry name" value="Histidine kinase-like ATPase, C-terminal domain"/>
    <property type="match status" value="1"/>
</dbReference>
<keyword evidence="6" id="KW-0902">Two-component regulatory system</keyword>
<keyword evidence="7" id="KW-0802">TPR repeat</keyword>
<keyword evidence="5" id="KW-0418">Kinase</keyword>
<dbReference type="PROSITE" id="PS50005">
    <property type="entry name" value="TPR"/>
    <property type="match status" value="1"/>
</dbReference>
<name>A0A1S9PL36_9SPHI</name>
<organism evidence="11 12">
    <name type="scientific">Mucilaginibacter pedocola</name>
    <dbReference type="NCBI Taxonomy" id="1792845"/>
    <lineage>
        <taxon>Bacteria</taxon>
        <taxon>Pseudomonadati</taxon>
        <taxon>Bacteroidota</taxon>
        <taxon>Sphingobacteriia</taxon>
        <taxon>Sphingobacteriales</taxon>
        <taxon>Sphingobacteriaceae</taxon>
        <taxon>Mucilaginibacter</taxon>
    </lineage>
</organism>
<evidence type="ECO:0000256" key="9">
    <source>
        <dbReference type="SAM" id="Phobius"/>
    </source>
</evidence>
<keyword evidence="8" id="KW-0175">Coiled coil</keyword>
<dbReference type="InterPro" id="IPR036097">
    <property type="entry name" value="HisK_dim/P_sf"/>
</dbReference>
<dbReference type="InterPro" id="IPR036890">
    <property type="entry name" value="HATPase_C_sf"/>
</dbReference>
<dbReference type="Proteomes" id="UP000189739">
    <property type="component" value="Unassembled WGS sequence"/>
</dbReference>
<evidence type="ECO:0000256" key="6">
    <source>
        <dbReference type="ARBA" id="ARBA00023012"/>
    </source>
</evidence>
<dbReference type="InterPro" id="IPR003594">
    <property type="entry name" value="HATPase_dom"/>
</dbReference>
<keyword evidence="9" id="KW-0472">Membrane</keyword>
<dbReference type="EMBL" id="MBTF01000001">
    <property type="protein sequence ID" value="OOQ61639.1"/>
    <property type="molecule type" value="Genomic_DNA"/>
</dbReference>
<keyword evidence="9" id="KW-0812">Transmembrane</keyword>
<dbReference type="InterPro" id="IPR019734">
    <property type="entry name" value="TPR_rpt"/>
</dbReference>
<evidence type="ECO:0000259" key="10">
    <source>
        <dbReference type="PROSITE" id="PS50109"/>
    </source>
</evidence>
<dbReference type="Gene3D" id="1.25.40.10">
    <property type="entry name" value="Tetratricopeptide repeat domain"/>
    <property type="match status" value="1"/>
</dbReference>
<comment type="caution">
    <text evidence="11">The sequence shown here is derived from an EMBL/GenBank/DDBJ whole genome shotgun (WGS) entry which is preliminary data.</text>
</comment>
<accession>A0A1S9PL36</accession>
<dbReference type="SMART" id="SM00388">
    <property type="entry name" value="HisKA"/>
    <property type="match status" value="1"/>
</dbReference>
<evidence type="ECO:0000256" key="2">
    <source>
        <dbReference type="ARBA" id="ARBA00012438"/>
    </source>
</evidence>
<dbReference type="Pfam" id="PF13181">
    <property type="entry name" value="TPR_8"/>
    <property type="match status" value="2"/>
</dbReference>
<dbReference type="SUPFAM" id="SSF48452">
    <property type="entry name" value="TPR-like"/>
    <property type="match status" value="2"/>
</dbReference>
<dbReference type="PANTHER" id="PTHR43711:SF1">
    <property type="entry name" value="HISTIDINE KINASE 1"/>
    <property type="match status" value="1"/>
</dbReference>
<comment type="catalytic activity">
    <reaction evidence="1">
        <text>ATP + protein L-histidine = ADP + protein N-phospho-L-histidine.</text>
        <dbReference type="EC" id="2.7.13.3"/>
    </reaction>
</comment>
<dbReference type="InterPro" id="IPR003661">
    <property type="entry name" value="HisK_dim/P_dom"/>
</dbReference>
<feature type="domain" description="Histidine kinase" evidence="10">
    <location>
        <begin position="484"/>
        <end position="698"/>
    </location>
</feature>
<evidence type="ECO:0000313" key="12">
    <source>
        <dbReference type="Proteomes" id="UP000189739"/>
    </source>
</evidence>
<dbReference type="InterPro" id="IPR011990">
    <property type="entry name" value="TPR-like_helical_dom_sf"/>
</dbReference>
<dbReference type="EC" id="2.7.13.3" evidence="2"/>
<proteinExistence type="predicted"/>
<evidence type="ECO:0000256" key="1">
    <source>
        <dbReference type="ARBA" id="ARBA00000085"/>
    </source>
</evidence>
<dbReference type="STRING" id="1792845.BC343_00755"/>
<evidence type="ECO:0000256" key="3">
    <source>
        <dbReference type="ARBA" id="ARBA00022553"/>
    </source>
</evidence>